<feature type="region of interest" description="Disordered" evidence="1">
    <location>
        <begin position="245"/>
        <end position="365"/>
    </location>
</feature>
<dbReference type="RefSeq" id="XP_033658037.1">
    <property type="nucleotide sequence ID" value="XM_033800639.1"/>
</dbReference>
<feature type="compositionally biased region" description="Low complexity" evidence="1">
    <location>
        <begin position="350"/>
        <end position="359"/>
    </location>
</feature>
<feature type="region of interest" description="Disordered" evidence="1">
    <location>
        <begin position="23"/>
        <end position="177"/>
    </location>
</feature>
<feature type="region of interest" description="Disordered" evidence="1">
    <location>
        <begin position="387"/>
        <end position="415"/>
    </location>
</feature>
<proteinExistence type="predicted"/>
<dbReference type="EMBL" id="ML986485">
    <property type="protein sequence ID" value="KAF2280499.1"/>
    <property type="molecule type" value="Genomic_DNA"/>
</dbReference>
<feature type="compositionally biased region" description="Basic and acidic residues" evidence="1">
    <location>
        <begin position="524"/>
        <end position="541"/>
    </location>
</feature>
<dbReference type="AlphaFoldDB" id="A0A6A6JZK5"/>
<keyword evidence="3" id="KW-1185">Reference proteome</keyword>
<feature type="compositionally biased region" description="Basic and acidic residues" evidence="1">
    <location>
        <begin position="491"/>
        <end position="515"/>
    </location>
</feature>
<feature type="compositionally biased region" description="Low complexity" evidence="1">
    <location>
        <begin position="296"/>
        <end position="307"/>
    </location>
</feature>
<feature type="compositionally biased region" description="Basic residues" evidence="1">
    <location>
        <begin position="440"/>
        <end position="449"/>
    </location>
</feature>
<feature type="compositionally biased region" description="Polar residues" evidence="1">
    <location>
        <begin position="160"/>
        <end position="170"/>
    </location>
</feature>
<evidence type="ECO:0000256" key="1">
    <source>
        <dbReference type="SAM" id="MobiDB-lite"/>
    </source>
</evidence>
<feature type="region of interest" description="Disordered" evidence="1">
    <location>
        <begin position="428"/>
        <end position="589"/>
    </location>
</feature>
<feature type="compositionally biased region" description="Acidic residues" evidence="1">
    <location>
        <begin position="454"/>
        <end position="463"/>
    </location>
</feature>
<dbReference type="Proteomes" id="UP000800097">
    <property type="component" value="Unassembled WGS sequence"/>
</dbReference>
<feature type="compositionally biased region" description="Polar residues" evidence="1">
    <location>
        <begin position="577"/>
        <end position="589"/>
    </location>
</feature>
<protein>
    <submittedName>
        <fullName evidence="2">Uncharacterized protein</fullName>
    </submittedName>
</protein>
<accession>A0A6A6JZK5</accession>
<evidence type="ECO:0000313" key="2">
    <source>
        <dbReference type="EMBL" id="KAF2280499.1"/>
    </source>
</evidence>
<feature type="compositionally biased region" description="Polar residues" evidence="1">
    <location>
        <begin position="542"/>
        <end position="552"/>
    </location>
</feature>
<feature type="compositionally biased region" description="Polar residues" evidence="1">
    <location>
        <begin position="124"/>
        <end position="134"/>
    </location>
</feature>
<feature type="compositionally biased region" description="Polar residues" evidence="1">
    <location>
        <begin position="323"/>
        <end position="340"/>
    </location>
</feature>
<reference evidence="2" key="1">
    <citation type="journal article" date="2020" name="Stud. Mycol.">
        <title>101 Dothideomycetes genomes: a test case for predicting lifestyles and emergence of pathogens.</title>
        <authorList>
            <person name="Haridas S."/>
            <person name="Albert R."/>
            <person name="Binder M."/>
            <person name="Bloem J."/>
            <person name="Labutti K."/>
            <person name="Salamov A."/>
            <person name="Andreopoulos B."/>
            <person name="Baker S."/>
            <person name="Barry K."/>
            <person name="Bills G."/>
            <person name="Bluhm B."/>
            <person name="Cannon C."/>
            <person name="Castanera R."/>
            <person name="Culley D."/>
            <person name="Daum C."/>
            <person name="Ezra D."/>
            <person name="Gonzalez J."/>
            <person name="Henrissat B."/>
            <person name="Kuo A."/>
            <person name="Liang C."/>
            <person name="Lipzen A."/>
            <person name="Lutzoni F."/>
            <person name="Magnuson J."/>
            <person name="Mondo S."/>
            <person name="Nolan M."/>
            <person name="Ohm R."/>
            <person name="Pangilinan J."/>
            <person name="Park H.-J."/>
            <person name="Ramirez L."/>
            <person name="Alfaro M."/>
            <person name="Sun H."/>
            <person name="Tritt A."/>
            <person name="Yoshinaga Y."/>
            <person name="Zwiers L.-H."/>
            <person name="Turgeon B."/>
            <person name="Goodwin S."/>
            <person name="Spatafora J."/>
            <person name="Crous P."/>
            <person name="Grigoriev I."/>
        </authorList>
    </citation>
    <scope>NUCLEOTIDE SEQUENCE</scope>
    <source>
        <strain evidence="2">CBS 379.55</strain>
    </source>
</reference>
<gene>
    <name evidence="2" type="ORF">EI97DRAFT_455389</name>
</gene>
<organism evidence="2 3">
    <name type="scientific">Westerdykella ornata</name>
    <dbReference type="NCBI Taxonomy" id="318751"/>
    <lineage>
        <taxon>Eukaryota</taxon>
        <taxon>Fungi</taxon>
        <taxon>Dikarya</taxon>
        <taxon>Ascomycota</taxon>
        <taxon>Pezizomycotina</taxon>
        <taxon>Dothideomycetes</taxon>
        <taxon>Pleosporomycetidae</taxon>
        <taxon>Pleosporales</taxon>
        <taxon>Sporormiaceae</taxon>
        <taxon>Westerdykella</taxon>
    </lineage>
</organism>
<evidence type="ECO:0000313" key="3">
    <source>
        <dbReference type="Proteomes" id="UP000800097"/>
    </source>
</evidence>
<feature type="compositionally biased region" description="Polar residues" evidence="1">
    <location>
        <begin position="276"/>
        <end position="295"/>
    </location>
</feature>
<name>A0A6A6JZK5_WESOR</name>
<sequence length="589" mass="63555">MRHLPDPRCYWLCPLTLCSPKDSIIKEPNSATAPPTRTLAPVSHDSNTASPIFTPEDSAEPDSIPASAVSTPDSASDADTEVLEPAARRSRSKSRCELDGTGNKDNVANVHEATNSHSEAFPSSWFTNGGNSQDADAAFVSPPSGATIPSSPPDDGSGITPRQTAPSTPAKQEREEPFVPDWTLVADILTQHGFDATPFRWAAVRQASAHEGNEQERETRRRVNGYAGPWQDVYKHVYGPPAPTHILRSNGIPRRGKGGLGEDGDEGVILERVTNGKDSTPSSANKTAKTSHPFQSPSSAESWPWSWFHPPNPSHNNDKTSDRPSAQNKAQHAGSLLSQKSHPKVKDSKPTSMKSSTTSLGTLPLKSTGSFAPAPASGLLLALPVPDHNRTLPSPPHTVSIPRLGRGNTIPPPPGFDRVEIRPQVGGWYSIGESGAGPRREKRTGRLRRVVQDREEEEEEEEGEGKIVEMGVGYMGSDTEEEEAVVGKHGRISEYHGKGDGGSEGEKTAVERELGECLGAETEVNEHDANAMTAKQEHSNDAENSNNQVQQENADDEKENSAREDDDRDSVIYADADSNTDTDSLYSPY</sequence>
<dbReference type="GeneID" id="54553814"/>